<feature type="domain" description="DUF4179" evidence="7">
    <location>
        <begin position="249"/>
        <end position="333"/>
    </location>
</feature>
<evidence type="ECO:0000259" key="7">
    <source>
        <dbReference type="Pfam" id="PF13786"/>
    </source>
</evidence>
<dbReference type="SUPFAM" id="SSF88659">
    <property type="entry name" value="Sigma3 and sigma4 domains of RNA polymerase sigma factors"/>
    <property type="match status" value="1"/>
</dbReference>
<dbReference type="Gene3D" id="1.10.10.10">
    <property type="entry name" value="Winged helix-like DNA-binding domain superfamily/Winged helix DNA-binding domain"/>
    <property type="match status" value="1"/>
</dbReference>
<keyword evidence="4" id="KW-0238">DNA-binding</keyword>
<name>A0A0Q3QKZ9_9BACI</name>
<dbReference type="Pfam" id="PF13786">
    <property type="entry name" value="DUF4179"/>
    <property type="match status" value="1"/>
</dbReference>
<dbReference type="Proteomes" id="UP000050996">
    <property type="component" value="Unassembled WGS sequence"/>
</dbReference>
<reference evidence="8 9" key="1">
    <citation type="submission" date="2015-09" db="EMBL/GenBank/DDBJ databases">
        <title>Genome sequencing project for genomic taxonomy and phylogenomics of Bacillus-like bacteria.</title>
        <authorList>
            <person name="Liu B."/>
            <person name="Wang J."/>
            <person name="Zhu Y."/>
            <person name="Liu G."/>
            <person name="Chen Q."/>
            <person name="Chen Z."/>
            <person name="Lan J."/>
            <person name="Che J."/>
            <person name="Ge C."/>
            <person name="Shi H."/>
            <person name="Pan Z."/>
            <person name="Liu X."/>
        </authorList>
    </citation>
    <scope>NUCLEOTIDE SEQUENCE [LARGE SCALE GENOMIC DNA]</scope>
    <source>
        <strain evidence="8 9">FJAT-18043</strain>
    </source>
</reference>
<dbReference type="RefSeq" id="WP_056682953.1">
    <property type="nucleotide sequence ID" value="NZ_LJIX01000006.1"/>
</dbReference>
<evidence type="ECO:0000256" key="5">
    <source>
        <dbReference type="ARBA" id="ARBA00023163"/>
    </source>
</evidence>
<evidence type="ECO:0000256" key="6">
    <source>
        <dbReference type="SAM" id="Phobius"/>
    </source>
</evidence>
<sequence length="687" mass="80011">MIPIKIDSNRINAEFQMSLESTVDWFDDHKESFYTLGWSYLRNQGQMEELFYRVILKIHKELPRFKRETSLDRWITTIFIHMCRELSAESSLQASEESEQRKDVFQALDQLKVSEKEAMVLTYVIGISLEESAHILEVSVEEMKARLFSGIQSLREKSGYGSHFDGCKEYHQLYIGYLERTLDRPEKVDFEMHVHHCQNCQEDLATFQEVMLNMLELTEMVGDFHMPSGFMKKIKAKLAEKEKHRQLRARKLKKIGLVSASVIVMLICTGFLTGWFFDLYYLWTEEDQELRQYLQHNLGERLNLEAESNGVKITIKSVIADDIQTLLFYEIEDTNEDNQYTMTYQNGVWIENENEIMNINAHPKYYPPAQNNKEKNVYQGKISLLPLTAENGTIKLKVTRLQKLIHDPSNLVSYRGYVGSEYETGEWNFEIPVTKRPSIEYSLDKEIEIEGIPVQFNKLTIAPTTTILHYDIHNVQLEKRLESVNFESLEVNKKKVKTDPFGSSYVDPQQGMNEDGLQAHFDSLFKEKAKEVKVQFGSIYLRIEDHKTIEIDASKEEPQLFEYAGSTISIDKVEVGTPSKVVLSDHQIKNRQYDSFHFRIIAEDEMEVSSMGNRTEAVIVDKSGKEYDMNQPPVPFVELEWPRFFITVQNIELYDNNSGEKVVPKRLEIYGYNTTKYVDDVVEILVD</sequence>
<dbReference type="AlphaFoldDB" id="A0A0Q3QKZ9"/>
<organism evidence="8 9">
    <name type="scientific">Cytobacillus solani</name>
    <dbReference type="NCBI Taxonomy" id="1637975"/>
    <lineage>
        <taxon>Bacteria</taxon>
        <taxon>Bacillati</taxon>
        <taxon>Bacillota</taxon>
        <taxon>Bacilli</taxon>
        <taxon>Bacillales</taxon>
        <taxon>Bacillaceae</taxon>
        <taxon>Cytobacillus</taxon>
    </lineage>
</organism>
<evidence type="ECO:0000256" key="3">
    <source>
        <dbReference type="ARBA" id="ARBA00023082"/>
    </source>
</evidence>
<evidence type="ECO:0000256" key="4">
    <source>
        <dbReference type="ARBA" id="ARBA00023125"/>
    </source>
</evidence>
<dbReference type="EMBL" id="LJIX01000006">
    <property type="protein sequence ID" value="KQL18280.1"/>
    <property type="molecule type" value="Genomic_DNA"/>
</dbReference>
<evidence type="ECO:0000313" key="8">
    <source>
        <dbReference type="EMBL" id="KQL18280.1"/>
    </source>
</evidence>
<comment type="caution">
    <text evidence="8">The sequence shown here is derived from an EMBL/GenBank/DDBJ whole genome shotgun (WGS) entry which is preliminary data.</text>
</comment>
<comment type="similarity">
    <text evidence="1">Belongs to the sigma-70 factor family. ECF subfamily.</text>
</comment>
<keyword evidence="2" id="KW-0805">Transcription regulation</keyword>
<gene>
    <name evidence="8" type="ORF">AN957_06550</name>
</gene>
<dbReference type="Gene3D" id="1.10.1740.10">
    <property type="match status" value="1"/>
</dbReference>
<keyword evidence="6" id="KW-0472">Membrane</keyword>
<dbReference type="GO" id="GO:0006352">
    <property type="term" value="P:DNA-templated transcription initiation"/>
    <property type="evidence" value="ECO:0007669"/>
    <property type="project" value="InterPro"/>
</dbReference>
<keyword evidence="9" id="KW-1185">Reference proteome</keyword>
<dbReference type="NCBIfam" id="TIGR02937">
    <property type="entry name" value="sigma70-ECF"/>
    <property type="match status" value="1"/>
</dbReference>
<dbReference type="InterPro" id="IPR025436">
    <property type="entry name" value="DUF4179"/>
</dbReference>
<keyword evidence="6" id="KW-1133">Transmembrane helix</keyword>
<keyword evidence="6" id="KW-0812">Transmembrane</keyword>
<evidence type="ECO:0000313" key="9">
    <source>
        <dbReference type="Proteomes" id="UP000050996"/>
    </source>
</evidence>
<dbReference type="PANTHER" id="PTHR43133">
    <property type="entry name" value="RNA POLYMERASE ECF-TYPE SIGMA FACTO"/>
    <property type="match status" value="1"/>
</dbReference>
<feature type="transmembrane region" description="Helical" evidence="6">
    <location>
        <begin position="255"/>
        <end position="283"/>
    </location>
</feature>
<evidence type="ECO:0000256" key="2">
    <source>
        <dbReference type="ARBA" id="ARBA00023015"/>
    </source>
</evidence>
<keyword evidence="5" id="KW-0804">Transcription</keyword>
<dbReference type="InterPro" id="IPR013324">
    <property type="entry name" value="RNA_pol_sigma_r3/r4-like"/>
</dbReference>
<dbReference type="PATRIC" id="fig|1637975.4.peg.1009"/>
<accession>A0A0Q3QKZ9</accession>
<dbReference type="GO" id="GO:0016987">
    <property type="term" value="F:sigma factor activity"/>
    <property type="evidence" value="ECO:0007669"/>
    <property type="project" value="UniProtKB-KW"/>
</dbReference>
<dbReference type="InterPro" id="IPR013325">
    <property type="entry name" value="RNA_pol_sigma_r2"/>
</dbReference>
<dbReference type="InterPro" id="IPR014284">
    <property type="entry name" value="RNA_pol_sigma-70_dom"/>
</dbReference>
<dbReference type="STRING" id="1637975.AN957_06550"/>
<protein>
    <recommendedName>
        <fullName evidence="7">DUF4179 domain-containing protein</fullName>
    </recommendedName>
</protein>
<evidence type="ECO:0000256" key="1">
    <source>
        <dbReference type="ARBA" id="ARBA00010641"/>
    </source>
</evidence>
<dbReference type="PANTHER" id="PTHR43133:SF8">
    <property type="entry name" value="RNA POLYMERASE SIGMA FACTOR HI_1459-RELATED"/>
    <property type="match status" value="1"/>
</dbReference>
<proteinExistence type="inferred from homology"/>
<dbReference type="Gene3D" id="2.60.40.1630">
    <property type="entry name" value="bacillus anthracis domain"/>
    <property type="match status" value="1"/>
</dbReference>
<dbReference type="InterPro" id="IPR036388">
    <property type="entry name" value="WH-like_DNA-bd_sf"/>
</dbReference>
<dbReference type="SUPFAM" id="SSF88946">
    <property type="entry name" value="Sigma2 domain of RNA polymerase sigma factors"/>
    <property type="match status" value="1"/>
</dbReference>
<dbReference type="GO" id="GO:0003677">
    <property type="term" value="F:DNA binding"/>
    <property type="evidence" value="ECO:0007669"/>
    <property type="project" value="UniProtKB-KW"/>
</dbReference>
<keyword evidence="3" id="KW-0731">Sigma factor</keyword>
<dbReference type="InterPro" id="IPR039425">
    <property type="entry name" value="RNA_pol_sigma-70-like"/>
</dbReference>